<evidence type="ECO:0000256" key="1">
    <source>
        <dbReference type="SAM" id="MobiDB-lite"/>
    </source>
</evidence>
<dbReference type="STRING" id="400727.A0A2T7P951"/>
<dbReference type="Proteomes" id="UP000245119">
    <property type="component" value="Linkage Group LG5"/>
</dbReference>
<dbReference type="EMBL" id="PZQS01000005">
    <property type="protein sequence ID" value="PVD29931.1"/>
    <property type="molecule type" value="Genomic_DNA"/>
</dbReference>
<keyword evidence="3" id="KW-1185">Reference proteome</keyword>
<evidence type="ECO:0008006" key="4">
    <source>
        <dbReference type="Google" id="ProtNLM"/>
    </source>
</evidence>
<evidence type="ECO:0000313" key="2">
    <source>
        <dbReference type="EMBL" id="PVD29931.1"/>
    </source>
</evidence>
<dbReference type="GO" id="GO:0019902">
    <property type="term" value="F:phosphatase binding"/>
    <property type="evidence" value="ECO:0007669"/>
    <property type="project" value="TreeGrafter"/>
</dbReference>
<sequence>MEIGKCLRNLGVKIVPTVDKLGRSRFHCFEIHAHLAGNYPDWYYEYDANGAKSGIENISDYAITFHYVKGRGMYAMEYLIYHLRPYGIISGSHQLEESSLLWSRALPIPASQIPVSRARLRRHQQQTSNKPSDRPVQRQHIDIYKYRPDYTWNRGGRVKELRIRRIARKYLQLWLYNVFGRVRPSAARRHYNLGLVRKSFAVWHLFWWEIRQEWRLMVRAECHYRYVMWQKVFSAWKDFIILQTVRKAKSDQADKHYESRLCHTTLQSWLKYWKERKRKCILKQKANAVFTHHTLRWVWQQWSNEKQRLEVHTEMGVAALQFWACRLQAQTPVIDDIYQQKALTSLAEHHNRKHLLRLGLSAFRLSVVQHRIKLMRQALADQLKQRKTQQRAFKVWLERFDGQEEKHLQHHSQKAAKHYRLLLLRKSFHQLLMYKKWRLHRKAQYIRADTYYYLHTAPHYLFCMRVFAQMMKKQHKNKEECETFRRLMQKTTIKETCVSPIYWLGITMSNRSGKGGVFLFGVRTAKLFQATDDINKKQLSISAVSFLQKYAAIHAYKKSQTREMVSEAKKSLRTCTLRIYLKCWLQARDRAITEGVKTKHAIVHYNSKLMLATFCQWRIWHSQNIRKHLLCQQSIKFFSVRITAKYFFLWRRQLNSAEKEKHKNNLALWHWSLVLQKKVLIAWYSYKKKCCHKQQRFVMAMEKRRLRLLQNGASQWLRVAGAMADMRARFASQQQVQSASNLFQRVHHFAIRWKLWAAKQASLRRQLQQKHESRKAHFSSAVPLSVFTASPRGVSYQSSKPRMDCTTAADRSLFEDLSHPKSMAISPSQLIKVPGTCDISAPVRVYKTEAIPVRVRPKPRRPTFLVESLKKAGLLTSIRELTSLDDGEPQFHTNITEKDVEYKINQHPKNSLEDSASQQPADTISTNTPQSQPCRDSRSQSSFLHAEDSNRQLAEDISISARTAFGWMSSDEDILCGNLLHRTDDTSPAKVNASSLLTSPDAAGFSREVLMKPEDFLKKKDGTSFPLEFLKTPEADQVTKGVEPVASNSSLALIFPSSSSSCAEHRDWDNRNCIKDAQVNGPFEKEPQKLPGIFTARGRDGDTEDSPSHTASGKSAVTFASCTLNITDELCQIRDHLRKFKQQKKKLRELERHQEHLASWLNGKDLSDADRKEVFMELASIQKEVADFRVVVSSQRTACEQMVARAKILAYELGSDF</sequence>
<evidence type="ECO:0000313" key="3">
    <source>
        <dbReference type="Proteomes" id="UP000245119"/>
    </source>
</evidence>
<dbReference type="InterPro" id="IPR052270">
    <property type="entry name" value="CACF_protein"/>
</dbReference>
<dbReference type="PANTHER" id="PTHR22028:SF4">
    <property type="entry name" value="PROTEIN SFI1 HOMOLOG"/>
    <property type="match status" value="1"/>
</dbReference>
<dbReference type="AlphaFoldDB" id="A0A2T7P951"/>
<comment type="caution">
    <text evidence="2">The sequence shown here is derived from an EMBL/GenBank/DDBJ whole genome shotgun (WGS) entry which is preliminary data.</text>
</comment>
<feature type="region of interest" description="Disordered" evidence="1">
    <location>
        <begin position="909"/>
        <end position="949"/>
    </location>
</feature>
<name>A0A2T7P951_POMCA</name>
<reference evidence="2 3" key="1">
    <citation type="submission" date="2018-04" db="EMBL/GenBank/DDBJ databases">
        <title>The genome of golden apple snail Pomacea canaliculata provides insight into stress tolerance and invasive adaptation.</title>
        <authorList>
            <person name="Liu C."/>
            <person name="Liu B."/>
            <person name="Ren Y."/>
            <person name="Zhang Y."/>
            <person name="Wang H."/>
            <person name="Li S."/>
            <person name="Jiang F."/>
            <person name="Yin L."/>
            <person name="Zhang G."/>
            <person name="Qian W."/>
            <person name="Fan W."/>
        </authorList>
    </citation>
    <scope>NUCLEOTIDE SEQUENCE [LARGE SCALE GENOMIC DNA]</scope>
    <source>
        <strain evidence="2">SZHN2017</strain>
        <tissue evidence="2">Muscle</tissue>
    </source>
</reference>
<dbReference type="PANTHER" id="PTHR22028">
    <property type="entry name" value="SFI1 SPINDLE BODY DOMAIN-CONTAINING PROTEIN-RELATED"/>
    <property type="match status" value="1"/>
</dbReference>
<accession>A0A2T7P951</accession>
<gene>
    <name evidence="2" type="ORF">C0Q70_09190</name>
</gene>
<feature type="compositionally biased region" description="Polar residues" evidence="1">
    <location>
        <begin position="909"/>
        <end position="943"/>
    </location>
</feature>
<organism evidence="2 3">
    <name type="scientific">Pomacea canaliculata</name>
    <name type="common">Golden apple snail</name>
    <dbReference type="NCBI Taxonomy" id="400727"/>
    <lineage>
        <taxon>Eukaryota</taxon>
        <taxon>Metazoa</taxon>
        <taxon>Spiralia</taxon>
        <taxon>Lophotrochozoa</taxon>
        <taxon>Mollusca</taxon>
        <taxon>Gastropoda</taxon>
        <taxon>Caenogastropoda</taxon>
        <taxon>Architaenioglossa</taxon>
        <taxon>Ampullarioidea</taxon>
        <taxon>Ampullariidae</taxon>
        <taxon>Pomacea</taxon>
    </lineage>
</organism>
<dbReference type="OrthoDB" id="414175at2759"/>
<protein>
    <recommendedName>
        <fullName evidence="4">Protein SFI1 homolog</fullName>
    </recommendedName>
</protein>
<proteinExistence type="predicted"/>